<keyword evidence="10" id="KW-0594">Phospholipid biosynthesis</keyword>
<keyword evidence="5" id="KW-0808">Transferase</keyword>
<organism evidence="14 15">
    <name type="scientific">Salix purpurea</name>
    <name type="common">Purple osier willow</name>
    <dbReference type="NCBI Taxonomy" id="77065"/>
    <lineage>
        <taxon>Eukaryota</taxon>
        <taxon>Viridiplantae</taxon>
        <taxon>Streptophyta</taxon>
        <taxon>Embryophyta</taxon>
        <taxon>Tracheophyta</taxon>
        <taxon>Spermatophyta</taxon>
        <taxon>Magnoliopsida</taxon>
        <taxon>eudicotyledons</taxon>
        <taxon>Gunneridae</taxon>
        <taxon>Pentapetalae</taxon>
        <taxon>rosids</taxon>
        <taxon>fabids</taxon>
        <taxon>Malpighiales</taxon>
        <taxon>Salicaceae</taxon>
        <taxon>Saliceae</taxon>
        <taxon>Salix</taxon>
    </lineage>
</organism>
<dbReference type="EMBL" id="JAPFFK010000012">
    <property type="protein sequence ID" value="KAJ6732583.1"/>
    <property type="molecule type" value="Genomic_DNA"/>
</dbReference>
<protein>
    <recommendedName>
        <fullName evidence="3">Glycerophosphocholine acyltransferase 1</fullName>
    </recommendedName>
</protein>
<comment type="subcellular location">
    <subcellularLocation>
        <location evidence="1">Membrane</location>
        <topology evidence="1">Multi-pass membrane protein</topology>
    </subcellularLocation>
</comment>
<dbReference type="GO" id="GO:0016020">
    <property type="term" value="C:membrane"/>
    <property type="evidence" value="ECO:0007669"/>
    <property type="project" value="UniProtKB-SubCell"/>
</dbReference>
<evidence type="ECO:0000313" key="14">
    <source>
        <dbReference type="EMBL" id="KAJ6732583.1"/>
    </source>
</evidence>
<sequence>MCIVSSISHLFLFGGYTIGSRNGIIIFWIFAIMRIQSSWSTFFYIQRMKSFSWFCFSFAEGPLAWALIVWRCSLVFSSADKLVSVLIHLLPGLVFFTIRWWNPATFDAMHFEETSAESHGHMEWKTNPTFSHGCSGCPCLLIPCGRFFISLLSMYYAGRGY</sequence>
<dbReference type="OrthoDB" id="406287at2759"/>
<dbReference type="GO" id="GO:0006656">
    <property type="term" value="P:phosphatidylcholine biosynthetic process"/>
    <property type="evidence" value="ECO:0007669"/>
    <property type="project" value="TreeGrafter"/>
</dbReference>
<keyword evidence="9 13" id="KW-0472">Membrane</keyword>
<name>A0A9Q0ZFK8_SALPP</name>
<feature type="transmembrane region" description="Helical" evidence="13">
    <location>
        <begin position="6"/>
        <end position="30"/>
    </location>
</feature>
<reference evidence="14" key="2">
    <citation type="journal article" date="2023" name="Int. J. Mol. Sci.">
        <title>De Novo Assembly and Annotation of 11 Diverse Shrub Willow (Salix) Genomes Reveals Novel Gene Organization in Sex-Linked Regions.</title>
        <authorList>
            <person name="Hyden B."/>
            <person name="Feng K."/>
            <person name="Yates T.B."/>
            <person name="Jawdy S."/>
            <person name="Cereghino C."/>
            <person name="Smart L.B."/>
            <person name="Muchero W."/>
        </authorList>
    </citation>
    <scope>NUCLEOTIDE SEQUENCE</scope>
    <source>
        <tissue evidence="14">Shoot tip</tissue>
    </source>
</reference>
<evidence type="ECO:0000256" key="13">
    <source>
        <dbReference type="SAM" id="Phobius"/>
    </source>
</evidence>
<feature type="transmembrane region" description="Helical" evidence="13">
    <location>
        <begin position="51"/>
        <end position="70"/>
    </location>
</feature>
<dbReference type="GO" id="GO:0016746">
    <property type="term" value="F:acyltransferase activity"/>
    <property type="evidence" value="ECO:0007669"/>
    <property type="project" value="UniProtKB-KW"/>
</dbReference>
<feature type="transmembrane region" description="Helical" evidence="13">
    <location>
        <begin position="82"/>
        <end position="101"/>
    </location>
</feature>
<reference evidence="14" key="1">
    <citation type="submission" date="2022-11" db="EMBL/GenBank/DDBJ databases">
        <authorList>
            <person name="Hyden B.L."/>
            <person name="Feng K."/>
            <person name="Yates T."/>
            <person name="Jawdy S."/>
            <person name="Smart L.B."/>
            <person name="Muchero W."/>
        </authorList>
    </citation>
    <scope>NUCLEOTIDE SEQUENCE</scope>
    <source>
        <tissue evidence="14">Shoot tip</tissue>
    </source>
</reference>
<evidence type="ECO:0000313" key="15">
    <source>
        <dbReference type="Proteomes" id="UP001151532"/>
    </source>
</evidence>
<evidence type="ECO:0000256" key="9">
    <source>
        <dbReference type="ARBA" id="ARBA00023136"/>
    </source>
</evidence>
<keyword evidence="8" id="KW-0443">Lipid metabolism</keyword>
<keyword evidence="15" id="KW-1185">Reference proteome</keyword>
<keyword evidence="11" id="KW-1208">Phospholipid metabolism</keyword>
<keyword evidence="4" id="KW-0444">Lipid biosynthesis</keyword>
<dbReference type="Pfam" id="PF10998">
    <property type="entry name" value="DUF2838"/>
    <property type="match status" value="1"/>
</dbReference>
<gene>
    <name evidence="14" type="ORF">OIU79_003634</name>
</gene>
<evidence type="ECO:0000256" key="8">
    <source>
        <dbReference type="ARBA" id="ARBA00023098"/>
    </source>
</evidence>
<dbReference type="InterPro" id="IPR021261">
    <property type="entry name" value="GPCAT"/>
</dbReference>
<evidence type="ECO:0000256" key="11">
    <source>
        <dbReference type="ARBA" id="ARBA00023264"/>
    </source>
</evidence>
<evidence type="ECO:0000256" key="5">
    <source>
        <dbReference type="ARBA" id="ARBA00022679"/>
    </source>
</evidence>
<evidence type="ECO:0000256" key="10">
    <source>
        <dbReference type="ARBA" id="ARBA00023209"/>
    </source>
</evidence>
<evidence type="ECO:0000256" key="1">
    <source>
        <dbReference type="ARBA" id="ARBA00004141"/>
    </source>
</evidence>
<keyword evidence="12" id="KW-0012">Acyltransferase</keyword>
<evidence type="ECO:0000256" key="4">
    <source>
        <dbReference type="ARBA" id="ARBA00022516"/>
    </source>
</evidence>
<dbReference type="PANTHER" id="PTHR31201:SF1">
    <property type="entry name" value="GLYCEROPHOSPHOCHOLINE ACYLTRANSFERASE 1"/>
    <property type="match status" value="1"/>
</dbReference>
<proteinExistence type="inferred from homology"/>
<dbReference type="AlphaFoldDB" id="A0A9Q0ZFK8"/>
<evidence type="ECO:0000256" key="3">
    <source>
        <dbReference type="ARBA" id="ARBA00019082"/>
    </source>
</evidence>
<evidence type="ECO:0000256" key="6">
    <source>
        <dbReference type="ARBA" id="ARBA00022692"/>
    </source>
</evidence>
<dbReference type="PANTHER" id="PTHR31201">
    <property type="entry name" value="OS01G0585100 PROTEIN"/>
    <property type="match status" value="1"/>
</dbReference>
<evidence type="ECO:0000256" key="2">
    <source>
        <dbReference type="ARBA" id="ARBA00006675"/>
    </source>
</evidence>
<keyword evidence="7 13" id="KW-1133">Transmembrane helix</keyword>
<keyword evidence="6 13" id="KW-0812">Transmembrane</keyword>
<evidence type="ECO:0000256" key="12">
    <source>
        <dbReference type="ARBA" id="ARBA00023315"/>
    </source>
</evidence>
<comment type="caution">
    <text evidence="14">The sequence shown here is derived from an EMBL/GenBank/DDBJ whole genome shotgun (WGS) entry which is preliminary data.</text>
</comment>
<evidence type="ECO:0000256" key="7">
    <source>
        <dbReference type="ARBA" id="ARBA00022989"/>
    </source>
</evidence>
<accession>A0A9Q0ZFK8</accession>
<dbReference type="Proteomes" id="UP001151532">
    <property type="component" value="Chromosome 18"/>
</dbReference>
<comment type="similarity">
    <text evidence="2">Belongs to the GPC1 family.</text>
</comment>